<feature type="active site" description="Proton acceptor" evidence="8">
    <location>
        <position position="13"/>
    </location>
</feature>
<feature type="binding site" evidence="8">
    <location>
        <position position="40"/>
    </location>
    <ligand>
        <name>Mg(2+)</name>
        <dbReference type="ChEBI" id="CHEBI:18420"/>
    </ligand>
</feature>
<evidence type="ECO:0000313" key="12">
    <source>
        <dbReference type="Proteomes" id="UP000239549"/>
    </source>
</evidence>
<dbReference type="InterPro" id="IPR033128">
    <property type="entry name" value="Adenylosuccin_syn_Lys_AS"/>
</dbReference>
<evidence type="ECO:0000256" key="10">
    <source>
        <dbReference type="RuleBase" id="RU000520"/>
    </source>
</evidence>
<dbReference type="Gene3D" id="1.10.300.10">
    <property type="entry name" value="Adenylosuccinate Synthetase, subunit A, domain 2"/>
    <property type="match status" value="1"/>
</dbReference>
<keyword evidence="4 8" id="KW-0547">Nucleotide-binding</keyword>
<dbReference type="GO" id="GO:0005525">
    <property type="term" value="F:GTP binding"/>
    <property type="evidence" value="ECO:0007669"/>
    <property type="project" value="UniProtKB-UniRule"/>
</dbReference>
<feature type="binding site" evidence="8">
    <location>
        <begin position="330"/>
        <end position="332"/>
    </location>
    <ligand>
        <name>GTP</name>
        <dbReference type="ChEBI" id="CHEBI:37565"/>
    </ligand>
</feature>
<dbReference type="GO" id="GO:0005737">
    <property type="term" value="C:cytoplasm"/>
    <property type="evidence" value="ECO:0007669"/>
    <property type="project" value="UniProtKB-SubCell"/>
</dbReference>
<feature type="active site" evidence="9">
    <location>
        <position position="139"/>
    </location>
</feature>
<dbReference type="HAMAP" id="MF_00011">
    <property type="entry name" value="Adenylosucc_synth"/>
    <property type="match status" value="1"/>
</dbReference>
<dbReference type="NCBIfam" id="NF002223">
    <property type="entry name" value="PRK01117.1"/>
    <property type="match status" value="1"/>
</dbReference>
<evidence type="ECO:0000256" key="6">
    <source>
        <dbReference type="ARBA" id="ARBA00022842"/>
    </source>
</evidence>
<dbReference type="FunFam" id="3.90.170.10:FF:000001">
    <property type="entry name" value="Adenylosuccinate synthetase"/>
    <property type="match status" value="1"/>
</dbReference>
<dbReference type="NCBIfam" id="TIGR00184">
    <property type="entry name" value="purA"/>
    <property type="match status" value="1"/>
</dbReference>
<dbReference type="GO" id="GO:0000287">
    <property type="term" value="F:magnesium ion binding"/>
    <property type="evidence" value="ECO:0007669"/>
    <property type="project" value="UniProtKB-UniRule"/>
</dbReference>
<dbReference type="RefSeq" id="WP_104370968.1">
    <property type="nucleotide sequence ID" value="NZ_BFAV01000030.1"/>
</dbReference>
<comment type="caution">
    <text evidence="11">The sequence shown here is derived from an EMBL/GenBank/DDBJ whole genome shotgun (WGS) entry which is preliminary data.</text>
</comment>
<dbReference type="UniPathway" id="UPA00075">
    <property type="reaction ID" value="UER00335"/>
</dbReference>
<reference evidence="12" key="1">
    <citation type="submission" date="2018-02" db="EMBL/GenBank/DDBJ databases">
        <title>Genome sequence of Desulfocucumis palustris strain NAW-5.</title>
        <authorList>
            <person name="Watanabe M."/>
            <person name="Kojima H."/>
            <person name="Fukui M."/>
        </authorList>
    </citation>
    <scope>NUCLEOTIDE SEQUENCE [LARGE SCALE GENOMIC DNA]</scope>
    <source>
        <strain evidence="12">NAW-5</strain>
    </source>
</reference>
<keyword evidence="12" id="KW-1185">Reference proteome</keyword>
<dbReference type="PROSITE" id="PS01266">
    <property type="entry name" value="ADENYLOSUCCIN_SYN_1"/>
    <property type="match status" value="1"/>
</dbReference>
<dbReference type="PANTHER" id="PTHR11846:SF0">
    <property type="entry name" value="ADENYLOSUCCINATE SYNTHETASE"/>
    <property type="match status" value="1"/>
</dbReference>
<dbReference type="EC" id="6.3.4.4" evidence="8 10"/>
<dbReference type="Pfam" id="PF00709">
    <property type="entry name" value="Adenylsucc_synt"/>
    <property type="match status" value="1"/>
</dbReference>
<dbReference type="SMART" id="SM00788">
    <property type="entry name" value="Adenylsucc_synt"/>
    <property type="match status" value="1"/>
</dbReference>
<feature type="binding site" evidence="8">
    <location>
        <begin position="298"/>
        <end position="304"/>
    </location>
    <ligand>
        <name>substrate</name>
    </ligand>
</feature>
<dbReference type="Gene3D" id="3.90.170.10">
    <property type="entry name" value="Adenylosuccinate Synthetase, subunit A, domain 3"/>
    <property type="match status" value="1"/>
</dbReference>
<evidence type="ECO:0000256" key="9">
    <source>
        <dbReference type="PROSITE-ProRule" id="PRU10134"/>
    </source>
</evidence>
<keyword evidence="2 8" id="KW-0436">Ligase</keyword>
<feature type="binding site" evidence="8">
    <location>
        <position position="13"/>
    </location>
    <ligand>
        <name>Mg(2+)</name>
        <dbReference type="ChEBI" id="CHEBI:18420"/>
    </ligand>
</feature>
<dbReference type="GO" id="GO:0044208">
    <property type="term" value="P:'de novo' AMP biosynthetic process"/>
    <property type="evidence" value="ECO:0007669"/>
    <property type="project" value="UniProtKB-UniRule"/>
</dbReference>
<dbReference type="CDD" id="cd03108">
    <property type="entry name" value="AdSS"/>
    <property type="match status" value="1"/>
</dbReference>
<dbReference type="EMBL" id="BFAV01000030">
    <property type="protein sequence ID" value="GBF32431.1"/>
    <property type="molecule type" value="Genomic_DNA"/>
</dbReference>
<evidence type="ECO:0000256" key="8">
    <source>
        <dbReference type="HAMAP-Rule" id="MF_00011"/>
    </source>
</evidence>
<dbReference type="InterPro" id="IPR042109">
    <property type="entry name" value="Adenylosuccinate_synth_dom1"/>
</dbReference>
<dbReference type="FunFam" id="1.10.300.10:FF:000001">
    <property type="entry name" value="Adenylosuccinate synthetase"/>
    <property type="match status" value="1"/>
</dbReference>
<comment type="subunit">
    <text evidence="1 8">Homodimer.</text>
</comment>
<dbReference type="InterPro" id="IPR001114">
    <property type="entry name" value="Adenylosuccinate_synthetase"/>
</dbReference>
<feature type="binding site" description="in other chain" evidence="8">
    <location>
        <position position="128"/>
    </location>
    <ligand>
        <name>IMP</name>
        <dbReference type="ChEBI" id="CHEBI:58053"/>
        <note>ligand shared between dimeric partners</note>
    </ligand>
</feature>
<comment type="cofactor">
    <cofactor evidence="8">
        <name>Mg(2+)</name>
        <dbReference type="ChEBI" id="CHEBI:18420"/>
    </cofactor>
    <text evidence="8">Binds 1 Mg(2+) ion per subunit.</text>
</comment>
<dbReference type="PANTHER" id="PTHR11846">
    <property type="entry name" value="ADENYLOSUCCINATE SYNTHETASE"/>
    <property type="match status" value="1"/>
</dbReference>
<comment type="pathway">
    <text evidence="8 10">Purine metabolism; AMP biosynthesis via de novo pathway; AMP from IMP: step 1/2.</text>
</comment>
<comment type="subcellular location">
    <subcellularLocation>
        <location evidence="8">Cytoplasm</location>
    </subcellularLocation>
</comment>
<keyword evidence="5 8" id="KW-0658">Purine biosynthesis</keyword>
<proteinExistence type="inferred from homology"/>
<feature type="binding site" evidence="8">
    <location>
        <position position="304"/>
    </location>
    <ligand>
        <name>GTP</name>
        <dbReference type="ChEBI" id="CHEBI:37565"/>
    </ligand>
</feature>
<dbReference type="InterPro" id="IPR042111">
    <property type="entry name" value="Adenylosuccinate_synth_dom3"/>
</dbReference>
<comment type="catalytic activity">
    <reaction evidence="8 10">
        <text>IMP + L-aspartate + GTP = N(6)-(1,2-dicarboxyethyl)-AMP + GDP + phosphate + 2 H(+)</text>
        <dbReference type="Rhea" id="RHEA:15753"/>
        <dbReference type="ChEBI" id="CHEBI:15378"/>
        <dbReference type="ChEBI" id="CHEBI:29991"/>
        <dbReference type="ChEBI" id="CHEBI:37565"/>
        <dbReference type="ChEBI" id="CHEBI:43474"/>
        <dbReference type="ChEBI" id="CHEBI:57567"/>
        <dbReference type="ChEBI" id="CHEBI:58053"/>
        <dbReference type="ChEBI" id="CHEBI:58189"/>
        <dbReference type="EC" id="6.3.4.4"/>
    </reaction>
</comment>
<evidence type="ECO:0000256" key="5">
    <source>
        <dbReference type="ARBA" id="ARBA00022755"/>
    </source>
</evidence>
<dbReference type="OrthoDB" id="9807553at2"/>
<feature type="binding site" evidence="8">
    <location>
        <position position="142"/>
    </location>
    <ligand>
        <name>IMP</name>
        <dbReference type="ChEBI" id="CHEBI:58053"/>
        <note>ligand shared between dimeric partners</note>
    </ligand>
</feature>
<feature type="binding site" evidence="8">
    <location>
        <begin position="40"/>
        <end position="42"/>
    </location>
    <ligand>
        <name>GTP</name>
        <dbReference type="ChEBI" id="CHEBI:37565"/>
    </ligand>
</feature>
<dbReference type="InterPro" id="IPR018220">
    <property type="entry name" value="Adenylosuccin_syn_GTP-bd"/>
</dbReference>
<keyword evidence="8" id="KW-0963">Cytoplasm</keyword>
<evidence type="ECO:0000256" key="3">
    <source>
        <dbReference type="ARBA" id="ARBA00022723"/>
    </source>
</evidence>
<dbReference type="InterPro" id="IPR027417">
    <property type="entry name" value="P-loop_NTPase"/>
</dbReference>
<dbReference type="PROSITE" id="PS00513">
    <property type="entry name" value="ADENYLOSUCCIN_SYN_2"/>
    <property type="match status" value="1"/>
</dbReference>
<feature type="active site" description="Proton donor" evidence="8">
    <location>
        <position position="41"/>
    </location>
</feature>
<feature type="binding site" description="in other chain" evidence="8">
    <location>
        <begin position="13"/>
        <end position="16"/>
    </location>
    <ligand>
        <name>IMP</name>
        <dbReference type="ChEBI" id="CHEBI:58053"/>
        <note>ligand shared between dimeric partners</note>
    </ligand>
</feature>
<name>A0A2L2XF22_9FIRM</name>
<dbReference type="InterPro" id="IPR042110">
    <property type="entry name" value="Adenylosuccinate_synth_dom2"/>
</dbReference>
<evidence type="ECO:0000256" key="4">
    <source>
        <dbReference type="ARBA" id="ARBA00022741"/>
    </source>
</evidence>
<dbReference type="Proteomes" id="UP000239549">
    <property type="component" value="Unassembled WGS sequence"/>
</dbReference>
<comment type="function">
    <text evidence="8">Plays an important role in the de novo pathway of purine nucleotide biosynthesis. Catalyzes the first committed step in the biosynthesis of AMP from IMP.</text>
</comment>
<keyword evidence="6 8" id="KW-0460">Magnesium</keyword>
<dbReference type="GO" id="GO:0046040">
    <property type="term" value="P:IMP metabolic process"/>
    <property type="evidence" value="ECO:0007669"/>
    <property type="project" value="TreeGrafter"/>
</dbReference>
<keyword evidence="3 8" id="KW-0479">Metal-binding</keyword>
<feature type="binding site" evidence="8">
    <location>
        <begin position="412"/>
        <end position="414"/>
    </location>
    <ligand>
        <name>GTP</name>
        <dbReference type="ChEBI" id="CHEBI:37565"/>
    </ligand>
</feature>
<sequence length="428" mass="46981">MSTVVLIGAQWGDEGKGKVTDFLAAQAHMVVRYQGGNNAGHTVVADGREFKLHLIPSGILYPGKPCLIGNGVVLDPEVFIQELDSLEKRGVNTDNLRISPRAHVIMPYHRKLDACEENRKGANKIGTTGRGIGPAYGDKAARVGIRMADMIDPEEFGPKLKKILEDKNQLLQKYYNEEGFDFQEMFETYSRYGQRLAKFVEDISVIINRSIDQGQHILFEGAQGTLLDLDHGTYPFVTSSHPVAAAACLGAGLGPTKINKVMAVAKAYVTRVGEGPFPTELKDDLGNYLREKGREFGTTTGRPRRCGWFDGVVARYATRINGLDYLAITKLDVLTGLESLKICTGYNYRGELLTEFPPTLKVLGECQPVYEEMPGWKEDISSVKSFAELPETARAYLNRISQISGAPVGIVGVGPGREQTLILENPLG</sequence>
<evidence type="ECO:0000256" key="7">
    <source>
        <dbReference type="ARBA" id="ARBA00023134"/>
    </source>
</evidence>
<feature type="binding site" description="in other chain" evidence="8">
    <location>
        <position position="238"/>
    </location>
    <ligand>
        <name>IMP</name>
        <dbReference type="ChEBI" id="CHEBI:58053"/>
        <note>ligand shared between dimeric partners</note>
    </ligand>
</feature>
<comment type="similarity">
    <text evidence="8 10">Belongs to the adenylosuccinate synthetase family.</text>
</comment>
<feature type="binding site" description="in other chain" evidence="8">
    <location>
        <position position="223"/>
    </location>
    <ligand>
        <name>IMP</name>
        <dbReference type="ChEBI" id="CHEBI:58053"/>
        <note>ligand shared between dimeric partners</note>
    </ligand>
</feature>
<dbReference type="Gene3D" id="3.40.440.10">
    <property type="entry name" value="Adenylosuccinate Synthetase, subunit A, domain 1"/>
    <property type="match status" value="1"/>
</dbReference>
<feature type="binding site" evidence="8">
    <location>
        <begin position="12"/>
        <end position="18"/>
    </location>
    <ligand>
        <name>GTP</name>
        <dbReference type="ChEBI" id="CHEBI:37565"/>
    </ligand>
</feature>
<evidence type="ECO:0000256" key="1">
    <source>
        <dbReference type="ARBA" id="ARBA00011738"/>
    </source>
</evidence>
<organism evidence="11 12">
    <name type="scientific">Desulfocucumis palustris</name>
    <dbReference type="NCBI Taxonomy" id="1898651"/>
    <lineage>
        <taxon>Bacteria</taxon>
        <taxon>Bacillati</taxon>
        <taxon>Bacillota</taxon>
        <taxon>Clostridia</taxon>
        <taxon>Eubacteriales</taxon>
        <taxon>Desulfocucumaceae</taxon>
        <taxon>Desulfocucumis</taxon>
    </lineage>
</organism>
<keyword evidence="7 8" id="KW-0342">GTP-binding</keyword>
<feature type="binding site" description="in other chain" evidence="8">
    <location>
        <begin position="38"/>
        <end position="41"/>
    </location>
    <ligand>
        <name>IMP</name>
        <dbReference type="ChEBI" id="CHEBI:58053"/>
        <note>ligand shared between dimeric partners</note>
    </ligand>
</feature>
<feature type="binding site" description="in other chain" evidence="8">
    <location>
        <position position="302"/>
    </location>
    <ligand>
        <name>IMP</name>
        <dbReference type="ChEBI" id="CHEBI:58053"/>
        <note>ligand shared between dimeric partners</note>
    </ligand>
</feature>
<dbReference type="GO" id="GO:0004019">
    <property type="term" value="F:adenylosuccinate synthase activity"/>
    <property type="evidence" value="ECO:0007669"/>
    <property type="project" value="UniProtKB-UniRule"/>
</dbReference>
<protein>
    <recommendedName>
        <fullName evidence="8 10">Adenylosuccinate synthetase</fullName>
        <shortName evidence="8">AMPSase</shortName>
        <shortName evidence="8">AdSS</shortName>
        <ecNumber evidence="8 10">6.3.4.4</ecNumber>
    </recommendedName>
    <alternativeName>
        <fullName evidence="8">IMP--aspartate ligase</fullName>
    </alternativeName>
</protein>
<evidence type="ECO:0000313" key="11">
    <source>
        <dbReference type="EMBL" id="GBF32431.1"/>
    </source>
</evidence>
<accession>A0A2L2XF22</accession>
<evidence type="ECO:0000256" key="2">
    <source>
        <dbReference type="ARBA" id="ARBA00022598"/>
    </source>
</evidence>
<dbReference type="AlphaFoldDB" id="A0A2L2XF22"/>
<gene>
    <name evidence="8" type="primary">purA</name>
    <name evidence="11" type="ORF">DCCM_0625</name>
</gene>
<dbReference type="SUPFAM" id="SSF52540">
    <property type="entry name" value="P-loop containing nucleoside triphosphate hydrolases"/>
    <property type="match status" value="1"/>
</dbReference>